<evidence type="ECO:0000313" key="1">
    <source>
        <dbReference type="EMBL" id="MDR6208353.1"/>
    </source>
</evidence>
<reference evidence="1" key="1">
    <citation type="submission" date="2023-08" db="EMBL/GenBank/DDBJ databases">
        <title>Functional and genomic diversity of the sorghum phyllosphere microbiome.</title>
        <authorList>
            <person name="Shade A."/>
        </authorList>
    </citation>
    <scope>NUCLEOTIDE SEQUENCE</scope>
    <source>
        <strain evidence="1">SORGH_AS_0885</strain>
    </source>
</reference>
<dbReference type="EMBL" id="JAVIZJ010000001">
    <property type="protein sequence ID" value="MDR6208353.1"/>
    <property type="molecule type" value="Genomic_DNA"/>
</dbReference>
<organism evidence="1 2">
    <name type="scientific">Nocardioides zeae</name>
    <dbReference type="NCBI Taxonomy" id="1457234"/>
    <lineage>
        <taxon>Bacteria</taxon>
        <taxon>Bacillati</taxon>
        <taxon>Actinomycetota</taxon>
        <taxon>Actinomycetes</taxon>
        <taxon>Propionibacteriales</taxon>
        <taxon>Nocardioidaceae</taxon>
        <taxon>Nocardioides</taxon>
    </lineage>
</organism>
<proteinExistence type="predicted"/>
<sequence length="61" mass="5969">MGPRRWIVAAVIVLVVVVGGTLLIIGLTTADEAEGSAPATPTETFGGGDAADTTDADVSAA</sequence>
<evidence type="ECO:0000313" key="2">
    <source>
        <dbReference type="Proteomes" id="UP001261666"/>
    </source>
</evidence>
<comment type="caution">
    <text evidence="1">The sequence shown here is derived from an EMBL/GenBank/DDBJ whole genome shotgun (WGS) entry which is preliminary data.</text>
</comment>
<keyword evidence="2" id="KW-1185">Reference proteome</keyword>
<name>A0ACC6ICA1_9ACTN</name>
<accession>A0ACC6ICA1</accession>
<dbReference type="Proteomes" id="UP001261666">
    <property type="component" value="Unassembled WGS sequence"/>
</dbReference>
<gene>
    <name evidence="1" type="ORF">QE364_000041</name>
</gene>
<protein>
    <submittedName>
        <fullName evidence="1">Uncharacterized protein</fullName>
    </submittedName>
</protein>